<protein>
    <recommendedName>
        <fullName evidence="7">FAD-binding domain-containing protein</fullName>
    </recommendedName>
</protein>
<feature type="transmembrane region" description="Helical" evidence="5">
    <location>
        <begin position="579"/>
        <end position="601"/>
    </location>
</feature>
<keyword evidence="3" id="KW-0274">FAD</keyword>
<name>A0A5N6TBH7_ASPPS</name>
<evidence type="ECO:0000256" key="1">
    <source>
        <dbReference type="ARBA" id="ARBA00007992"/>
    </source>
</evidence>
<dbReference type="PANTHER" id="PTHR47356">
    <property type="entry name" value="FAD-DEPENDENT MONOOXYGENASE ASQG-RELATED"/>
    <property type="match status" value="1"/>
</dbReference>
<feature type="transmembrane region" description="Helical" evidence="5">
    <location>
        <begin position="649"/>
        <end position="674"/>
    </location>
</feature>
<dbReference type="GeneID" id="43645481"/>
<keyword evidence="5" id="KW-0472">Membrane</keyword>
<dbReference type="GO" id="GO:0071949">
    <property type="term" value="F:FAD binding"/>
    <property type="evidence" value="ECO:0007669"/>
    <property type="project" value="InterPro"/>
</dbReference>
<dbReference type="Pfam" id="PF01494">
    <property type="entry name" value="FAD_binding_3"/>
    <property type="match status" value="1"/>
</dbReference>
<dbReference type="Gene3D" id="3.50.50.60">
    <property type="entry name" value="FAD/NAD(P)-binding domain"/>
    <property type="match status" value="1"/>
</dbReference>
<dbReference type="GO" id="GO:0004497">
    <property type="term" value="F:monooxygenase activity"/>
    <property type="evidence" value="ECO:0007669"/>
    <property type="project" value="InterPro"/>
</dbReference>
<evidence type="ECO:0000256" key="6">
    <source>
        <dbReference type="SAM" id="SignalP"/>
    </source>
</evidence>
<feature type="signal peptide" evidence="6">
    <location>
        <begin position="1"/>
        <end position="16"/>
    </location>
</feature>
<keyword evidence="5" id="KW-0812">Transmembrane</keyword>
<proteinExistence type="inferred from homology"/>
<evidence type="ECO:0000256" key="3">
    <source>
        <dbReference type="ARBA" id="ARBA00022827"/>
    </source>
</evidence>
<dbReference type="RefSeq" id="XP_031919725.1">
    <property type="nucleotide sequence ID" value="XM_032061271.1"/>
</dbReference>
<dbReference type="PRINTS" id="PR00420">
    <property type="entry name" value="RNGMNOXGNASE"/>
</dbReference>
<keyword evidence="2" id="KW-0285">Flavoprotein</keyword>
<dbReference type="InterPro" id="IPR002938">
    <property type="entry name" value="FAD-bd"/>
</dbReference>
<dbReference type="Proteomes" id="UP000325672">
    <property type="component" value="Unassembled WGS sequence"/>
</dbReference>
<dbReference type="EMBL" id="ML743551">
    <property type="protein sequence ID" value="KAE8143662.1"/>
    <property type="molecule type" value="Genomic_DNA"/>
</dbReference>
<feature type="transmembrane region" description="Helical" evidence="5">
    <location>
        <begin position="534"/>
        <end position="558"/>
    </location>
</feature>
<feature type="transmembrane region" description="Helical" evidence="5">
    <location>
        <begin position="607"/>
        <end position="628"/>
    </location>
</feature>
<keyword evidence="6" id="KW-0732">Signal</keyword>
<feature type="domain" description="FAD-binding" evidence="7">
    <location>
        <begin position="2"/>
        <end position="378"/>
    </location>
</feature>
<sequence length="790" mass="87772">MRVIIVGGGLAGLTLASALEKANVDFVLLEARGRFDPQVGASIGLNAAAMRILDQLGAAKEIMNHAAPIKMSKVHRSDGTLAMPAAFTFPILEASFTEEHSRFGYGVCFLDRQRALKALIDSIALKDKMLPNKTVLRIDQTDFGVKVNCEDGSSYHGDVVVGCDGVNSKASTRSEMCRLANEEDPGHFRAQKETRMSAEFNCLFGISDPVDGLIEGTVDTVFDDGRSMLVVTGKYGRVFWFYHEKLDKIYYTDAKDFPRYSQADAERLAVKNAWRPITETVTLGNLWEKRVTYTLVPLEEALFNMWSWGRIATVGDNSHKMTPNTGQAGNNAIESAAALANQLQRLHHEGPITRQTIESALRKWQEKRRARVKATVKEAAMVCRLQALDSRVAPFVMNYIVPNATELLLRLVTGTLIGAEIIEYLPVPAQSFKGSCPFNPSQGIGKHERLLKRVALALPLLILSSWVATMTPIDSWNGSILQFLQPRQLTEFGERAHLLQSFRALTEESVIYAIWLIESNRRANVMMFAQFPTIFWLLGLKFGPGIVTPCYYALHFIFSDIERFAAADARLTNVAYTRLILPSVVFFMGATVVLTLSGYAVKVDTAWWHWLWMLQPQALIAITQWIVVKSRMSKVSMHEDTMSNQLRDLPYIRMCLYALSVVSAVSGIATRQSVLLDTFPPALFPGAGGDLSELSRHGSLLASLLWVGLLIHDIKSAGMAKQSWAKILTIGFVSGTLAGPVTPVALGWIWREEILACRRERHAVTRDKYSGKSILDVQKEMLSPRGKAVK</sequence>
<keyword evidence="9" id="KW-1185">Reference proteome</keyword>
<evidence type="ECO:0000313" key="9">
    <source>
        <dbReference type="Proteomes" id="UP000325672"/>
    </source>
</evidence>
<dbReference type="OrthoDB" id="10029326at2759"/>
<gene>
    <name evidence="8" type="ORF">BDV38DRAFT_289564</name>
</gene>
<accession>A0A5N6TBH7</accession>
<dbReference type="PANTHER" id="PTHR47356:SF2">
    <property type="entry name" value="FAD-BINDING DOMAIN-CONTAINING PROTEIN-RELATED"/>
    <property type="match status" value="1"/>
</dbReference>
<reference evidence="8 9" key="1">
    <citation type="submission" date="2019-04" db="EMBL/GenBank/DDBJ databases">
        <title>Friends and foes A comparative genomics study of 23 Aspergillus species from section Flavi.</title>
        <authorList>
            <consortium name="DOE Joint Genome Institute"/>
            <person name="Kjaerbolling I."/>
            <person name="Vesth T."/>
            <person name="Frisvad J.C."/>
            <person name="Nybo J.L."/>
            <person name="Theobald S."/>
            <person name="Kildgaard S."/>
            <person name="Isbrandt T."/>
            <person name="Kuo A."/>
            <person name="Sato A."/>
            <person name="Lyhne E.K."/>
            <person name="Kogle M.E."/>
            <person name="Wiebenga A."/>
            <person name="Kun R.S."/>
            <person name="Lubbers R.J."/>
            <person name="Makela M.R."/>
            <person name="Barry K."/>
            <person name="Chovatia M."/>
            <person name="Clum A."/>
            <person name="Daum C."/>
            <person name="Haridas S."/>
            <person name="He G."/>
            <person name="LaButti K."/>
            <person name="Lipzen A."/>
            <person name="Mondo S."/>
            <person name="Riley R."/>
            <person name="Salamov A."/>
            <person name="Simmons B.A."/>
            <person name="Magnuson J.K."/>
            <person name="Henrissat B."/>
            <person name="Mortensen U.H."/>
            <person name="Larsen T.O."/>
            <person name="Devries R.P."/>
            <person name="Grigoriev I.V."/>
            <person name="Machida M."/>
            <person name="Baker S.E."/>
            <person name="Andersen M.R."/>
        </authorList>
    </citation>
    <scope>NUCLEOTIDE SEQUENCE [LARGE SCALE GENOMIC DNA]</scope>
    <source>
        <strain evidence="8 9">CBS 117625</strain>
    </source>
</reference>
<evidence type="ECO:0000259" key="7">
    <source>
        <dbReference type="Pfam" id="PF01494"/>
    </source>
</evidence>
<evidence type="ECO:0000256" key="4">
    <source>
        <dbReference type="ARBA" id="ARBA00023002"/>
    </source>
</evidence>
<dbReference type="SUPFAM" id="SSF51905">
    <property type="entry name" value="FAD/NAD(P)-binding domain"/>
    <property type="match status" value="1"/>
</dbReference>
<dbReference type="InterPro" id="IPR050562">
    <property type="entry name" value="FAD_mOase_fung"/>
</dbReference>
<comment type="similarity">
    <text evidence="1">Belongs to the paxM FAD-dependent monooxygenase family.</text>
</comment>
<keyword evidence="5" id="KW-1133">Transmembrane helix</keyword>
<evidence type="ECO:0000256" key="5">
    <source>
        <dbReference type="SAM" id="Phobius"/>
    </source>
</evidence>
<evidence type="ECO:0000256" key="2">
    <source>
        <dbReference type="ARBA" id="ARBA00022630"/>
    </source>
</evidence>
<dbReference type="AlphaFoldDB" id="A0A5N6TBH7"/>
<feature type="transmembrane region" description="Helical" evidence="5">
    <location>
        <begin position="724"/>
        <end position="750"/>
    </location>
</feature>
<feature type="chain" id="PRO_5025024217" description="FAD-binding domain-containing protein" evidence="6">
    <location>
        <begin position="17"/>
        <end position="790"/>
    </location>
</feature>
<dbReference type="InterPro" id="IPR036188">
    <property type="entry name" value="FAD/NAD-bd_sf"/>
</dbReference>
<organism evidence="8 9">
    <name type="scientific">Aspergillus pseudotamarii</name>
    <dbReference type="NCBI Taxonomy" id="132259"/>
    <lineage>
        <taxon>Eukaryota</taxon>
        <taxon>Fungi</taxon>
        <taxon>Dikarya</taxon>
        <taxon>Ascomycota</taxon>
        <taxon>Pezizomycotina</taxon>
        <taxon>Eurotiomycetes</taxon>
        <taxon>Eurotiomycetidae</taxon>
        <taxon>Eurotiales</taxon>
        <taxon>Aspergillaceae</taxon>
        <taxon>Aspergillus</taxon>
        <taxon>Aspergillus subgen. Circumdati</taxon>
    </lineage>
</organism>
<keyword evidence="4" id="KW-0560">Oxidoreductase</keyword>
<evidence type="ECO:0000313" key="8">
    <source>
        <dbReference type="EMBL" id="KAE8143662.1"/>
    </source>
</evidence>